<proteinExistence type="inferred from homology"/>
<keyword evidence="2" id="KW-0472">Membrane</keyword>
<dbReference type="PANTHER" id="PTHR10264:SF130">
    <property type="entry name" value="STOMATIN-LIKE PROTEIN 1"/>
    <property type="match status" value="1"/>
</dbReference>
<comment type="similarity">
    <text evidence="1">Belongs to the band 7/mec-2 family.</text>
</comment>
<dbReference type="SUPFAM" id="SSF117892">
    <property type="entry name" value="Band 7/SPFH domain"/>
    <property type="match status" value="1"/>
</dbReference>
<dbReference type="Gene3D" id="3.30.1050.10">
    <property type="entry name" value="SCP2 sterol-binding domain"/>
    <property type="match status" value="1"/>
</dbReference>
<evidence type="ECO:0000259" key="3">
    <source>
        <dbReference type="SMART" id="SM00244"/>
    </source>
</evidence>
<feature type="domain" description="Band 7" evidence="3">
    <location>
        <begin position="40"/>
        <end position="191"/>
    </location>
</feature>
<dbReference type="Proteomes" id="UP000694865">
    <property type="component" value="Unplaced"/>
</dbReference>
<name>A0ABM0LXT9_SACKO</name>
<keyword evidence="4" id="KW-1185">Reference proteome</keyword>
<dbReference type="InterPro" id="IPR003033">
    <property type="entry name" value="SCP2_sterol-bd_dom"/>
</dbReference>
<accession>A0ABM0LXT9</accession>
<evidence type="ECO:0000256" key="1">
    <source>
        <dbReference type="ARBA" id="ARBA00008164"/>
    </source>
</evidence>
<dbReference type="RefSeq" id="XP_006812580.1">
    <property type="nucleotide sequence ID" value="XM_006812517.1"/>
</dbReference>
<organism evidence="4 5">
    <name type="scientific">Saccoglossus kowalevskii</name>
    <name type="common">Acorn worm</name>
    <dbReference type="NCBI Taxonomy" id="10224"/>
    <lineage>
        <taxon>Eukaryota</taxon>
        <taxon>Metazoa</taxon>
        <taxon>Hemichordata</taxon>
        <taxon>Enteropneusta</taxon>
        <taxon>Harrimaniidae</taxon>
        <taxon>Saccoglossus</taxon>
    </lineage>
</organism>
<dbReference type="Pfam" id="PF02036">
    <property type="entry name" value="SCP2"/>
    <property type="match status" value="1"/>
</dbReference>
<dbReference type="InterPro" id="IPR001972">
    <property type="entry name" value="Stomatin_HflK_fam"/>
</dbReference>
<evidence type="ECO:0000313" key="5">
    <source>
        <dbReference type="RefSeq" id="XP_006812580.1"/>
    </source>
</evidence>
<dbReference type="SMART" id="SM00244">
    <property type="entry name" value="PHB"/>
    <property type="match status" value="1"/>
</dbReference>
<dbReference type="InterPro" id="IPR043202">
    <property type="entry name" value="Band-7_stomatin-like"/>
</dbReference>
<sequence>MYYHNEEIYKPPFIIHLCSCIVMSFSFLLVVLTFPVSAWICFKMVHQYEKLVLFRLGRLQSAKGPGIVMVLPCIDKWRKVDMRTRAFNVPPQKVFTNDGAVISIGAVIHFEINDAITSVTAVQDLNHSTRLLGQTSLMNLLSSKSAQEIESEKAIYNQSLQIDLNSVTQNWGVAVTRVELTTKQIPMKLVFGNSTSPSPIQTLAAANGLGEAVAEKTQAATMSPSDILSAVKLLLNDSLVQSVGAVYKFILQGNDGGTFYLDLKNGSGDAGSGDPNEEPDAVLEMTTYDMQMMFSGELRPFQAFLSGRLKVTGDRALAMKLDQVIKGLQDSSC</sequence>
<keyword evidence="2" id="KW-1133">Transmembrane helix</keyword>
<keyword evidence="2" id="KW-0812">Transmembrane</keyword>
<reference evidence="5" key="1">
    <citation type="submission" date="2025-08" db="UniProtKB">
        <authorList>
            <consortium name="RefSeq"/>
        </authorList>
    </citation>
    <scope>IDENTIFICATION</scope>
    <source>
        <tissue evidence="5">Testes</tissue>
    </source>
</reference>
<gene>
    <name evidence="5" type="primary">LOC100373951</name>
</gene>
<protein>
    <submittedName>
        <fullName evidence="5">Stomatin-like protein 1-like</fullName>
    </submittedName>
</protein>
<evidence type="ECO:0000313" key="4">
    <source>
        <dbReference type="Proteomes" id="UP000694865"/>
    </source>
</evidence>
<dbReference type="InterPro" id="IPR001107">
    <property type="entry name" value="Band_7"/>
</dbReference>
<dbReference type="InterPro" id="IPR036013">
    <property type="entry name" value="Band_7/SPFH_dom_sf"/>
</dbReference>
<evidence type="ECO:0000256" key="2">
    <source>
        <dbReference type="SAM" id="Phobius"/>
    </source>
</evidence>
<dbReference type="SUPFAM" id="SSF55718">
    <property type="entry name" value="SCP-like"/>
    <property type="match status" value="1"/>
</dbReference>
<dbReference type="InterPro" id="IPR036527">
    <property type="entry name" value="SCP2_sterol-bd_dom_sf"/>
</dbReference>
<dbReference type="Pfam" id="PF01145">
    <property type="entry name" value="Band_7"/>
    <property type="match status" value="1"/>
</dbReference>
<dbReference type="Gene3D" id="3.30.479.30">
    <property type="entry name" value="Band 7 domain"/>
    <property type="match status" value="1"/>
</dbReference>
<dbReference type="PANTHER" id="PTHR10264">
    <property type="entry name" value="BAND 7 PROTEIN-RELATED"/>
    <property type="match status" value="1"/>
</dbReference>
<dbReference type="GeneID" id="100373951"/>
<dbReference type="PRINTS" id="PR00721">
    <property type="entry name" value="STOMATIN"/>
</dbReference>
<feature type="transmembrane region" description="Helical" evidence="2">
    <location>
        <begin position="13"/>
        <end position="42"/>
    </location>
</feature>